<feature type="chain" id="PRO_5038910973" evidence="1">
    <location>
        <begin position="20"/>
        <end position="81"/>
    </location>
</feature>
<dbReference type="Proteomes" id="UP000828390">
    <property type="component" value="Unassembled WGS sequence"/>
</dbReference>
<dbReference type="EMBL" id="JAIWYP010000015">
    <property type="protein sequence ID" value="KAH3702412.1"/>
    <property type="molecule type" value="Genomic_DNA"/>
</dbReference>
<keyword evidence="1" id="KW-0732">Signal</keyword>
<organism evidence="2 3">
    <name type="scientific">Dreissena polymorpha</name>
    <name type="common">Zebra mussel</name>
    <name type="synonym">Mytilus polymorpha</name>
    <dbReference type="NCBI Taxonomy" id="45954"/>
    <lineage>
        <taxon>Eukaryota</taxon>
        <taxon>Metazoa</taxon>
        <taxon>Spiralia</taxon>
        <taxon>Lophotrochozoa</taxon>
        <taxon>Mollusca</taxon>
        <taxon>Bivalvia</taxon>
        <taxon>Autobranchia</taxon>
        <taxon>Heteroconchia</taxon>
        <taxon>Euheterodonta</taxon>
        <taxon>Imparidentia</taxon>
        <taxon>Neoheterodontei</taxon>
        <taxon>Myida</taxon>
        <taxon>Dreissenoidea</taxon>
        <taxon>Dreissenidae</taxon>
        <taxon>Dreissena</taxon>
    </lineage>
</organism>
<evidence type="ECO:0000313" key="2">
    <source>
        <dbReference type="EMBL" id="KAH3702412.1"/>
    </source>
</evidence>
<reference evidence="2" key="1">
    <citation type="journal article" date="2019" name="bioRxiv">
        <title>The Genome of the Zebra Mussel, Dreissena polymorpha: A Resource for Invasive Species Research.</title>
        <authorList>
            <person name="McCartney M.A."/>
            <person name="Auch B."/>
            <person name="Kono T."/>
            <person name="Mallez S."/>
            <person name="Zhang Y."/>
            <person name="Obille A."/>
            <person name="Becker A."/>
            <person name="Abrahante J.E."/>
            <person name="Garbe J."/>
            <person name="Badalamenti J.P."/>
            <person name="Herman A."/>
            <person name="Mangelson H."/>
            <person name="Liachko I."/>
            <person name="Sullivan S."/>
            <person name="Sone E.D."/>
            <person name="Koren S."/>
            <person name="Silverstein K.A.T."/>
            <person name="Beckman K.B."/>
            <person name="Gohl D.M."/>
        </authorList>
    </citation>
    <scope>NUCLEOTIDE SEQUENCE</scope>
    <source>
        <strain evidence="2">Duluth1</strain>
        <tissue evidence="2">Whole animal</tissue>
    </source>
</reference>
<feature type="signal peptide" evidence="1">
    <location>
        <begin position="1"/>
        <end position="19"/>
    </location>
</feature>
<proteinExistence type="predicted"/>
<protein>
    <submittedName>
        <fullName evidence="2">Uncharacterized protein</fullName>
    </submittedName>
</protein>
<name>A0A9D3YKG9_DREPO</name>
<keyword evidence="3" id="KW-1185">Reference proteome</keyword>
<gene>
    <name evidence="2" type="ORF">DPMN_077429</name>
</gene>
<accession>A0A9D3YKG9</accession>
<evidence type="ECO:0000313" key="3">
    <source>
        <dbReference type="Proteomes" id="UP000828390"/>
    </source>
</evidence>
<comment type="caution">
    <text evidence="2">The sequence shown here is derived from an EMBL/GenBank/DDBJ whole genome shotgun (WGS) entry which is preliminary data.</text>
</comment>
<evidence type="ECO:0000256" key="1">
    <source>
        <dbReference type="SAM" id="SignalP"/>
    </source>
</evidence>
<sequence length="81" mass="8932">MRIFTIVFVLILGTGPVKGTNYSIDTTTNDWGKAPCTLAAPTLIYNSSSRQWMVNKLPQDIHPSGVWIGYINTTVALEYIG</sequence>
<dbReference type="AlphaFoldDB" id="A0A9D3YKG9"/>
<reference evidence="2" key="2">
    <citation type="submission" date="2020-11" db="EMBL/GenBank/DDBJ databases">
        <authorList>
            <person name="McCartney M.A."/>
            <person name="Auch B."/>
            <person name="Kono T."/>
            <person name="Mallez S."/>
            <person name="Becker A."/>
            <person name="Gohl D.M."/>
            <person name="Silverstein K.A.T."/>
            <person name="Koren S."/>
            <person name="Bechman K.B."/>
            <person name="Herman A."/>
            <person name="Abrahante J.E."/>
            <person name="Garbe J."/>
        </authorList>
    </citation>
    <scope>NUCLEOTIDE SEQUENCE</scope>
    <source>
        <strain evidence="2">Duluth1</strain>
        <tissue evidence="2">Whole animal</tissue>
    </source>
</reference>